<feature type="compositionally biased region" description="Low complexity" evidence="1">
    <location>
        <begin position="199"/>
        <end position="211"/>
    </location>
</feature>
<gene>
    <name evidence="2" type="ORF">OEIGOIKO_03385</name>
</gene>
<protein>
    <submittedName>
        <fullName evidence="2">Uncharacterized protein</fullName>
    </submittedName>
</protein>
<evidence type="ECO:0000256" key="1">
    <source>
        <dbReference type="SAM" id="MobiDB-lite"/>
    </source>
</evidence>
<evidence type="ECO:0000313" key="2">
    <source>
        <dbReference type="EMBL" id="GCD35639.1"/>
    </source>
</evidence>
<dbReference type="RefSeq" id="WP_125045523.1">
    <property type="nucleotide sequence ID" value="NZ_BHZC01000001.1"/>
</dbReference>
<dbReference type="EMBL" id="BHZC01000001">
    <property type="protein sequence ID" value="GCD35639.1"/>
    <property type="molecule type" value="Genomic_DNA"/>
</dbReference>
<comment type="caution">
    <text evidence="2">The sequence shown here is derived from an EMBL/GenBank/DDBJ whole genome shotgun (WGS) entry which is preliminary data.</text>
</comment>
<sequence>MTRSLPASCTVLGYRKDGRPIYPILGASSDDASNDEAAVSISQKQLNTLLAREKDQGGRAAVRALADKLGFANATELADYVTGQRQAEQEQLTETQRREQELAAREKAAIAREAAALARERDAARRAALAGVGAVGQDLEDAAVLLRVDDDADDATVRQAVQDLKTRRPELFTVPPTGTALPPTAPGGAPASVPPPRPGAAASKPGAAGAEMARRRGLLPPA</sequence>
<dbReference type="GeneID" id="95622301"/>
<dbReference type="OrthoDB" id="4324404at2"/>
<evidence type="ECO:0000313" key="3">
    <source>
        <dbReference type="Proteomes" id="UP000287830"/>
    </source>
</evidence>
<reference evidence="2 3" key="1">
    <citation type="submission" date="2018-11" db="EMBL/GenBank/DDBJ databases">
        <title>Whole genome sequence of Streptomyces chrestomyceticus NBRC 13444(T).</title>
        <authorList>
            <person name="Komaki H."/>
            <person name="Tamura T."/>
        </authorList>
    </citation>
    <scope>NUCLEOTIDE SEQUENCE [LARGE SCALE GENOMIC DNA]</scope>
    <source>
        <strain evidence="2 3">NBRC 13444</strain>
    </source>
</reference>
<feature type="region of interest" description="Disordered" evidence="1">
    <location>
        <begin position="168"/>
        <end position="222"/>
    </location>
</feature>
<dbReference type="Proteomes" id="UP000287830">
    <property type="component" value="Unassembled WGS sequence"/>
</dbReference>
<feature type="compositionally biased region" description="Low complexity" evidence="1">
    <location>
        <begin position="173"/>
        <end position="191"/>
    </location>
</feature>
<accession>A0A7U9KUI8</accession>
<dbReference type="AlphaFoldDB" id="A0A7U9KUI8"/>
<proteinExistence type="predicted"/>
<organism evidence="2 3">
    <name type="scientific">Streptomyces chrestomyceticus JCM 4735</name>
    <dbReference type="NCBI Taxonomy" id="1306181"/>
    <lineage>
        <taxon>Bacteria</taxon>
        <taxon>Bacillati</taxon>
        <taxon>Actinomycetota</taxon>
        <taxon>Actinomycetes</taxon>
        <taxon>Kitasatosporales</taxon>
        <taxon>Streptomycetaceae</taxon>
        <taxon>Streptomyces</taxon>
    </lineage>
</organism>
<name>A0A7U9KUI8_9ACTN</name>